<dbReference type="InterPro" id="IPR029753">
    <property type="entry name" value="D-isomer_DH_CS"/>
</dbReference>
<dbReference type="InterPro" id="IPR050857">
    <property type="entry name" value="D-2-hydroxyacid_DH"/>
</dbReference>
<name>A0AAW9RD71_9HYPH</name>
<dbReference type="GO" id="GO:0016616">
    <property type="term" value="F:oxidoreductase activity, acting on the CH-OH group of donors, NAD or NADP as acceptor"/>
    <property type="evidence" value="ECO:0007669"/>
    <property type="project" value="InterPro"/>
</dbReference>
<evidence type="ECO:0000256" key="2">
    <source>
        <dbReference type="ARBA" id="ARBA00022605"/>
    </source>
</evidence>
<dbReference type="PROSITE" id="PS00671">
    <property type="entry name" value="D_2_HYDROXYACID_DH_3"/>
    <property type="match status" value="1"/>
</dbReference>
<dbReference type="GO" id="GO:0008652">
    <property type="term" value="P:amino acid biosynthetic process"/>
    <property type="evidence" value="ECO:0007669"/>
    <property type="project" value="UniProtKB-KW"/>
</dbReference>
<feature type="domain" description="D-isomer specific 2-hydroxyacid dehydrogenase NAD-binding" evidence="7">
    <location>
        <begin position="121"/>
        <end position="305"/>
    </location>
</feature>
<dbReference type="Pfam" id="PF02826">
    <property type="entry name" value="2-Hacid_dh_C"/>
    <property type="match status" value="1"/>
</dbReference>
<dbReference type="EMBL" id="JAZHOF010000003">
    <property type="protein sequence ID" value="MEJ8571527.1"/>
    <property type="molecule type" value="Genomic_DNA"/>
</dbReference>
<dbReference type="Pfam" id="PF00389">
    <property type="entry name" value="2-Hacid_dh"/>
    <property type="match status" value="1"/>
</dbReference>
<keyword evidence="2" id="KW-0028">Amino-acid biosynthesis</keyword>
<reference evidence="8 9" key="1">
    <citation type="submission" date="2024-02" db="EMBL/GenBank/DDBJ databases">
        <title>Genome analysis and characterization of Microbaculum marinisediminis sp. nov., isolated from marine sediment.</title>
        <authorList>
            <person name="Du Z.-J."/>
            <person name="Ye Y.-Q."/>
            <person name="Zhang Z.-R."/>
            <person name="Yuan S.-M."/>
            <person name="Zhang X.-Y."/>
        </authorList>
    </citation>
    <scope>NUCLEOTIDE SEQUENCE [LARGE SCALE GENOMIC DNA]</scope>
    <source>
        <strain evidence="8 9">SDUM1044001</strain>
    </source>
</reference>
<sequence length="356" mass="39268">MPDTPKVLIYAPREEPPETIRRLRETGCDLVFGDPEWQLPRGRHEDAFAEAARDAVALLGTSIRHTPISRRIMEGSQRLRVVSKYTVGVDDVDVAAATDLGILVCHSPTEANCFGVAEMTVAMMLAMLKKLRERDTAIREGRWREPNATSRYLGRRSSDGHPGITLGIVGLGRIGARFADLMRPWNIRILACDPYVQPMDFLLHGVERVDYETLLRESDVVSFHVVLNEETRYMLSDPQIALMKPNAVVLNTARGKVIDEAAVARAIAEGRLEGVGIDAFEEEPLAMDSPLRALGDRVLMLPHAAATNDGGELRAGIEMGTDAVIEVLAGRVPDNVFNKEVIPRWRERFGGVSLAG</sequence>
<feature type="domain" description="D-isomer specific 2-hydroxyacid dehydrogenase catalytic" evidence="6">
    <location>
        <begin position="16"/>
        <end position="305"/>
    </location>
</feature>
<dbReference type="Proteomes" id="UP001378188">
    <property type="component" value="Unassembled WGS sequence"/>
</dbReference>
<dbReference type="PANTHER" id="PTHR42789">
    <property type="entry name" value="D-ISOMER SPECIFIC 2-HYDROXYACID DEHYDROGENASE FAMILY PROTEIN (AFU_ORTHOLOGUE AFUA_6G10090)"/>
    <property type="match status" value="1"/>
</dbReference>
<dbReference type="SUPFAM" id="SSF51735">
    <property type="entry name" value="NAD(P)-binding Rossmann-fold domains"/>
    <property type="match status" value="1"/>
</dbReference>
<dbReference type="InterPro" id="IPR036291">
    <property type="entry name" value="NAD(P)-bd_dom_sf"/>
</dbReference>
<dbReference type="InterPro" id="IPR029752">
    <property type="entry name" value="D-isomer_DH_CS1"/>
</dbReference>
<dbReference type="Gene3D" id="3.40.50.720">
    <property type="entry name" value="NAD(P)-binding Rossmann-like Domain"/>
    <property type="match status" value="2"/>
</dbReference>
<keyword evidence="4" id="KW-0520">NAD</keyword>
<proteinExistence type="inferred from homology"/>
<evidence type="ECO:0000313" key="8">
    <source>
        <dbReference type="EMBL" id="MEJ8571527.1"/>
    </source>
</evidence>
<evidence type="ECO:0000256" key="3">
    <source>
        <dbReference type="ARBA" id="ARBA00023002"/>
    </source>
</evidence>
<dbReference type="InterPro" id="IPR006139">
    <property type="entry name" value="D-isomer_2_OHA_DH_cat_dom"/>
</dbReference>
<dbReference type="PROSITE" id="PS00065">
    <property type="entry name" value="D_2_HYDROXYACID_DH_1"/>
    <property type="match status" value="1"/>
</dbReference>
<accession>A0AAW9RD71</accession>
<dbReference type="GO" id="GO:0051287">
    <property type="term" value="F:NAD binding"/>
    <property type="evidence" value="ECO:0007669"/>
    <property type="project" value="InterPro"/>
</dbReference>
<organism evidence="8 9">
    <name type="scientific">Microbaculum marinum</name>
    <dbReference type="NCBI Taxonomy" id="1764581"/>
    <lineage>
        <taxon>Bacteria</taxon>
        <taxon>Pseudomonadati</taxon>
        <taxon>Pseudomonadota</taxon>
        <taxon>Alphaproteobacteria</taxon>
        <taxon>Hyphomicrobiales</taxon>
        <taxon>Tepidamorphaceae</taxon>
        <taxon>Microbaculum</taxon>
    </lineage>
</organism>
<dbReference type="RefSeq" id="WP_340329226.1">
    <property type="nucleotide sequence ID" value="NZ_JAZHOF010000003.1"/>
</dbReference>
<evidence type="ECO:0000256" key="5">
    <source>
        <dbReference type="RuleBase" id="RU003719"/>
    </source>
</evidence>
<evidence type="ECO:0000259" key="6">
    <source>
        <dbReference type="Pfam" id="PF00389"/>
    </source>
</evidence>
<comment type="caution">
    <text evidence="8">The sequence shown here is derived from an EMBL/GenBank/DDBJ whole genome shotgun (WGS) entry which is preliminary data.</text>
</comment>
<gene>
    <name evidence="8" type="ORF">V3328_08590</name>
</gene>
<evidence type="ECO:0000259" key="7">
    <source>
        <dbReference type="Pfam" id="PF02826"/>
    </source>
</evidence>
<evidence type="ECO:0000313" key="9">
    <source>
        <dbReference type="Proteomes" id="UP001378188"/>
    </source>
</evidence>
<comment type="similarity">
    <text evidence="1 5">Belongs to the D-isomer specific 2-hydroxyacid dehydrogenase family.</text>
</comment>
<evidence type="ECO:0000256" key="1">
    <source>
        <dbReference type="ARBA" id="ARBA00005854"/>
    </source>
</evidence>
<evidence type="ECO:0000256" key="4">
    <source>
        <dbReference type="ARBA" id="ARBA00023027"/>
    </source>
</evidence>
<keyword evidence="9" id="KW-1185">Reference proteome</keyword>
<dbReference type="AlphaFoldDB" id="A0AAW9RD71"/>
<protein>
    <submittedName>
        <fullName evidence="8">NAD(P)-dependent oxidoreductase</fullName>
    </submittedName>
</protein>
<dbReference type="InterPro" id="IPR006140">
    <property type="entry name" value="D-isomer_DH_NAD-bd"/>
</dbReference>
<keyword evidence="3 5" id="KW-0560">Oxidoreductase</keyword>
<dbReference type="SUPFAM" id="SSF52283">
    <property type="entry name" value="Formate/glycerate dehydrogenase catalytic domain-like"/>
    <property type="match status" value="1"/>
</dbReference>
<dbReference type="PANTHER" id="PTHR42789:SF1">
    <property type="entry name" value="D-ISOMER SPECIFIC 2-HYDROXYACID DEHYDROGENASE FAMILY PROTEIN (AFU_ORTHOLOGUE AFUA_6G10090)"/>
    <property type="match status" value="1"/>
</dbReference>